<keyword evidence="9" id="KW-1185">Reference proteome</keyword>
<dbReference type="Proteomes" id="UP000696573">
    <property type="component" value="Unassembled WGS sequence"/>
</dbReference>
<sequence length="228" mass="25920">MVLRLYTRGLLTRAIGSEDWVLLAAVVSSTTLCGVIIYQVNKGLGLHSERVPMPDWVYLRLAGWLAILFSTISLHLTKVSILLLYARVFTNRSYRIAIYIIACRPIHGFWKPSSQTCLSSDYWIVSTVLHLGTDLIATILPLPILLMLNINQKEKIILVILFALGFLWAAQTRQRQFKANKSTESLLFRFFDCITHLRMHRLTIRSGPVSHRPTGLVSRSTWLLSARA</sequence>
<keyword evidence="4 6" id="KW-0472">Membrane</keyword>
<dbReference type="Pfam" id="PF20684">
    <property type="entry name" value="Fung_rhodopsin"/>
    <property type="match status" value="1"/>
</dbReference>
<evidence type="ECO:0000256" key="1">
    <source>
        <dbReference type="ARBA" id="ARBA00004141"/>
    </source>
</evidence>
<evidence type="ECO:0000256" key="3">
    <source>
        <dbReference type="ARBA" id="ARBA00022989"/>
    </source>
</evidence>
<reference evidence="8" key="1">
    <citation type="submission" date="2021-10" db="EMBL/GenBank/DDBJ databases">
        <authorList>
            <person name="Piombo E."/>
        </authorList>
    </citation>
    <scope>NUCLEOTIDE SEQUENCE</scope>
</reference>
<accession>A0A9N9YR50</accession>
<gene>
    <name evidence="8" type="ORF">CRHIZ90672A_00009464</name>
</gene>
<dbReference type="GO" id="GO:0016020">
    <property type="term" value="C:membrane"/>
    <property type="evidence" value="ECO:0007669"/>
    <property type="project" value="UniProtKB-SubCell"/>
</dbReference>
<evidence type="ECO:0000256" key="4">
    <source>
        <dbReference type="ARBA" id="ARBA00023136"/>
    </source>
</evidence>
<dbReference type="PANTHER" id="PTHR33048">
    <property type="entry name" value="PTH11-LIKE INTEGRAL MEMBRANE PROTEIN (AFU_ORTHOLOGUE AFUA_5G11245)"/>
    <property type="match status" value="1"/>
</dbReference>
<dbReference type="OrthoDB" id="3648173at2759"/>
<comment type="subcellular location">
    <subcellularLocation>
        <location evidence="1">Membrane</location>
        <topology evidence="1">Multi-pass membrane protein</topology>
    </subcellularLocation>
</comment>
<feature type="transmembrane region" description="Helical" evidence="6">
    <location>
        <begin position="61"/>
        <end position="86"/>
    </location>
</feature>
<evidence type="ECO:0000313" key="9">
    <source>
        <dbReference type="Proteomes" id="UP000696573"/>
    </source>
</evidence>
<feature type="non-terminal residue" evidence="8">
    <location>
        <position position="1"/>
    </location>
</feature>
<feature type="transmembrane region" description="Helical" evidence="6">
    <location>
        <begin position="122"/>
        <end position="148"/>
    </location>
</feature>
<feature type="domain" description="Rhodopsin" evidence="7">
    <location>
        <begin position="3"/>
        <end position="101"/>
    </location>
</feature>
<dbReference type="EMBL" id="CABFNQ020000717">
    <property type="protein sequence ID" value="CAH0025944.1"/>
    <property type="molecule type" value="Genomic_DNA"/>
</dbReference>
<proteinExistence type="inferred from homology"/>
<comment type="caution">
    <text evidence="8">The sequence shown here is derived from an EMBL/GenBank/DDBJ whole genome shotgun (WGS) entry which is preliminary data.</text>
</comment>
<evidence type="ECO:0000256" key="6">
    <source>
        <dbReference type="SAM" id="Phobius"/>
    </source>
</evidence>
<evidence type="ECO:0000313" key="8">
    <source>
        <dbReference type="EMBL" id="CAH0025944.1"/>
    </source>
</evidence>
<keyword evidence="3 6" id="KW-1133">Transmembrane helix</keyword>
<dbReference type="AlphaFoldDB" id="A0A9N9YR50"/>
<dbReference type="InterPro" id="IPR049326">
    <property type="entry name" value="Rhodopsin_dom_fungi"/>
</dbReference>
<evidence type="ECO:0000256" key="5">
    <source>
        <dbReference type="ARBA" id="ARBA00038359"/>
    </source>
</evidence>
<feature type="transmembrane region" description="Helical" evidence="6">
    <location>
        <begin position="155"/>
        <end position="171"/>
    </location>
</feature>
<keyword evidence="2 6" id="KW-0812">Transmembrane</keyword>
<evidence type="ECO:0000259" key="7">
    <source>
        <dbReference type="Pfam" id="PF20684"/>
    </source>
</evidence>
<organism evidence="8 9">
    <name type="scientific">Clonostachys rhizophaga</name>
    <dbReference type="NCBI Taxonomy" id="160324"/>
    <lineage>
        <taxon>Eukaryota</taxon>
        <taxon>Fungi</taxon>
        <taxon>Dikarya</taxon>
        <taxon>Ascomycota</taxon>
        <taxon>Pezizomycotina</taxon>
        <taxon>Sordariomycetes</taxon>
        <taxon>Hypocreomycetidae</taxon>
        <taxon>Hypocreales</taxon>
        <taxon>Bionectriaceae</taxon>
        <taxon>Clonostachys</taxon>
    </lineage>
</organism>
<evidence type="ECO:0000256" key="2">
    <source>
        <dbReference type="ARBA" id="ARBA00022692"/>
    </source>
</evidence>
<name>A0A9N9YR50_9HYPO</name>
<dbReference type="InterPro" id="IPR052337">
    <property type="entry name" value="SAT4-like"/>
</dbReference>
<dbReference type="PANTHER" id="PTHR33048:SF47">
    <property type="entry name" value="INTEGRAL MEMBRANE PROTEIN-RELATED"/>
    <property type="match status" value="1"/>
</dbReference>
<comment type="similarity">
    <text evidence="5">Belongs to the SAT4 family.</text>
</comment>
<feature type="transmembrane region" description="Helical" evidence="6">
    <location>
        <begin position="20"/>
        <end position="41"/>
    </location>
</feature>
<protein>
    <recommendedName>
        <fullName evidence="7">Rhodopsin domain-containing protein</fullName>
    </recommendedName>
</protein>